<comment type="similarity">
    <text evidence="3 10">Belongs to the PstS family.</text>
</comment>
<dbReference type="EMBL" id="WHNX01000013">
    <property type="protein sequence ID" value="MPW26005.1"/>
    <property type="molecule type" value="Genomic_DNA"/>
</dbReference>
<evidence type="ECO:0000256" key="2">
    <source>
        <dbReference type="ARBA" id="ARBA00004193"/>
    </source>
</evidence>
<proteinExistence type="inferred from homology"/>
<dbReference type="PANTHER" id="PTHR30570">
    <property type="entry name" value="PERIPLASMIC PHOSPHATE BINDING COMPONENT OF PHOSPHATE ABC TRANSPORTER"/>
    <property type="match status" value="1"/>
</dbReference>
<dbReference type="Proteomes" id="UP000440004">
    <property type="component" value="Unassembled WGS sequence"/>
</dbReference>
<keyword evidence="8 10" id="KW-0564">Palmitate</keyword>
<evidence type="ECO:0000256" key="5">
    <source>
        <dbReference type="ARBA" id="ARBA00022448"/>
    </source>
</evidence>
<dbReference type="SUPFAM" id="SSF53850">
    <property type="entry name" value="Periplasmic binding protein-like II"/>
    <property type="match status" value="1"/>
</dbReference>
<evidence type="ECO:0000313" key="13">
    <source>
        <dbReference type="Proteomes" id="UP000440004"/>
    </source>
</evidence>
<dbReference type="InterPro" id="IPR050811">
    <property type="entry name" value="Phosphate_ABC_transporter"/>
</dbReference>
<dbReference type="Gene3D" id="3.40.190.10">
    <property type="entry name" value="Periplasmic binding protein-like II"/>
    <property type="match status" value="2"/>
</dbReference>
<dbReference type="CDD" id="cd13653">
    <property type="entry name" value="PBP2_phosphate_like_1"/>
    <property type="match status" value="1"/>
</dbReference>
<evidence type="ECO:0000256" key="4">
    <source>
        <dbReference type="ARBA" id="ARBA00011529"/>
    </source>
</evidence>
<keyword evidence="7" id="KW-0732">Signal</keyword>
<evidence type="ECO:0000256" key="3">
    <source>
        <dbReference type="ARBA" id="ARBA00008725"/>
    </source>
</evidence>
<dbReference type="InterPro" id="IPR024370">
    <property type="entry name" value="PBP_domain"/>
</dbReference>
<dbReference type="GO" id="GO:0042301">
    <property type="term" value="F:phosphate ion binding"/>
    <property type="evidence" value="ECO:0007669"/>
    <property type="project" value="UniProtKB-UniRule"/>
</dbReference>
<evidence type="ECO:0000313" key="12">
    <source>
        <dbReference type="EMBL" id="MPW26005.1"/>
    </source>
</evidence>
<keyword evidence="10" id="KW-1003">Cell membrane</keyword>
<keyword evidence="10" id="KW-0472">Membrane</keyword>
<comment type="subcellular location">
    <subcellularLocation>
        <location evidence="2 10">Cell membrane</location>
        <topology evidence="2 10">Lipid-anchor</topology>
    </subcellularLocation>
</comment>
<reference evidence="12 13" key="1">
    <citation type="submission" date="2019-10" db="EMBL/GenBank/DDBJ databases">
        <title>Alkalibaculum tamaniensis sp.nov., a new alkaliphilic acetogen, isolated on methoxylated aromatics from a mud volcano.</title>
        <authorList>
            <person name="Khomyakova M.A."/>
            <person name="Merkel A.Y."/>
            <person name="Bonch-Osmolovskaya E.A."/>
            <person name="Slobodkin A.I."/>
        </authorList>
    </citation>
    <scope>NUCLEOTIDE SEQUENCE [LARGE SCALE GENOMIC DNA]</scope>
    <source>
        <strain evidence="12 13">M08DMB</strain>
    </source>
</reference>
<dbReference type="NCBIfam" id="TIGR02136">
    <property type="entry name" value="ptsS_2"/>
    <property type="match status" value="1"/>
</dbReference>
<dbReference type="PANTHER" id="PTHR30570:SF1">
    <property type="entry name" value="PHOSPHATE-BINDING PROTEIN PSTS"/>
    <property type="match status" value="1"/>
</dbReference>
<keyword evidence="13" id="KW-1185">Reference proteome</keyword>
<feature type="domain" description="PBP" evidence="11">
    <location>
        <begin position="31"/>
        <end position="259"/>
    </location>
</feature>
<comment type="subunit">
    <text evidence="4 10">The complex is composed of two ATP-binding proteins (PstB), two transmembrane proteins (PstC and PstA) and a solute-binding protein (PstS).</text>
</comment>
<comment type="caution">
    <text evidence="12">The sequence shown here is derived from an EMBL/GenBank/DDBJ whole genome shotgun (WGS) entry which is preliminary data.</text>
</comment>
<evidence type="ECO:0000256" key="9">
    <source>
        <dbReference type="ARBA" id="ARBA00023288"/>
    </source>
</evidence>
<comment type="function">
    <text evidence="10">Involved in the system for phosphate transport across the cytoplasmic membrane.</text>
</comment>
<dbReference type="GO" id="GO:0006817">
    <property type="term" value="P:phosphate ion transport"/>
    <property type="evidence" value="ECO:0007669"/>
    <property type="project" value="UniProtKB-UniRule"/>
</dbReference>
<evidence type="ECO:0000256" key="8">
    <source>
        <dbReference type="ARBA" id="ARBA00023139"/>
    </source>
</evidence>
<keyword evidence="9 10" id="KW-0449">Lipoprotein</keyword>
<name>A0A6A7K9H0_9FIRM</name>
<organism evidence="12 13">
    <name type="scientific">Alkalibaculum sporogenes</name>
    <dbReference type="NCBI Taxonomy" id="2655001"/>
    <lineage>
        <taxon>Bacteria</taxon>
        <taxon>Bacillati</taxon>
        <taxon>Bacillota</taxon>
        <taxon>Clostridia</taxon>
        <taxon>Eubacteriales</taxon>
        <taxon>Eubacteriaceae</taxon>
        <taxon>Alkalibaculum</taxon>
    </lineage>
</organism>
<evidence type="ECO:0000256" key="10">
    <source>
        <dbReference type="RuleBase" id="RU367119"/>
    </source>
</evidence>
<keyword evidence="6 10" id="KW-0592">Phosphate transport</keyword>
<evidence type="ECO:0000256" key="1">
    <source>
        <dbReference type="ARBA" id="ARBA00002841"/>
    </source>
</evidence>
<dbReference type="Pfam" id="PF12849">
    <property type="entry name" value="PBP_like_2"/>
    <property type="match status" value="1"/>
</dbReference>
<evidence type="ECO:0000256" key="6">
    <source>
        <dbReference type="ARBA" id="ARBA00022592"/>
    </source>
</evidence>
<comment type="function">
    <text evidence="1">Part of the ABC transporter complex PstSACB involved in phosphate import.</text>
</comment>
<dbReference type="InterPro" id="IPR011862">
    <property type="entry name" value="Phos-bd"/>
</dbReference>
<dbReference type="AlphaFoldDB" id="A0A6A7K9H0"/>
<evidence type="ECO:0000259" key="11">
    <source>
        <dbReference type="Pfam" id="PF12849"/>
    </source>
</evidence>
<accession>A0A6A7K9H0</accession>
<gene>
    <name evidence="12" type="primary">pstS</name>
    <name evidence="12" type="ORF">GC105_09400</name>
</gene>
<protein>
    <recommendedName>
        <fullName evidence="10">Phosphate-binding protein</fullName>
    </recommendedName>
</protein>
<dbReference type="GO" id="GO:0005886">
    <property type="term" value="C:plasma membrane"/>
    <property type="evidence" value="ECO:0007669"/>
    <property type="project" value="UniProtKB-SubCell"/>
</dbReference>
<keyword evidence="5 10" id="KW-0813">Transport</keyword>
<sequence>MLMAFTLATGCQGGSEDDSEGQVSGDVTNLTGEIVGGGSTSTKNIMEATGEEFTAINPDVIFEYNSTGSSDGVKGADEGTYAIGTASRQIKEEEKASNLTEKVFAFDGIAVIVHPDNDIQDITIEQIAKVYKGEIVNWSELGGEDAPIVVVSREDGSGTRGAFEEIIDFEEALTADATIGEGNGNVQSTVAGNANSIGYVSFTYIDSTVKALTVEGIEATTENVLNESYKVSRPFVMVYHEENLNDATKAYIEFLMSSEGQKIVESEGGIPVK</sequence>
<evidence type="ECO:0000256" key="7">
    <source>
        <dbReference type="ARBA" id="ARBA00022729"/>
    </source>
</evidence>